<proteinExistence type="predicted"/>
<dbReference type="RefSeq" id="WP_344721253.1">
    <property type="nucleotide sequence ID" value="NZ_BAAAUS010000007.1"/>
</dbReference>
<dbReference type="SUPFAM" id="SSF53474">
    <property type="entry name" value="alpha/beta-Hydrolases"/>
    <property type="match status" value="1"/>
</dbReference>
<dbReference type="InterPro" id="IPR052897">
    <property type="entry name" value="Sec-Metab_Biosynth_Hydrolase"/>
</dbReference>
<reference evidence="3" key="1">
    <citation type="journal article" date="2019" name="Int. J. Syst. Evol. Microbiol.">
        <title>The Global Catalogue of Microorganisms (GCM) 10K type strain sequencing project: providing services to taxonomists for standard genome sequencing and annotation.</title>
        <authorList>
            <consortium name="The Broad Institute Genomics Platform"/>
            <consortium name="The Broad Institute Genome Sequencing Center for Infectious Disease"/>
            <person name="Wu L."/>
            <person name="Ma J."/>
        </authorList>
    </citation>
    <scope>NUCLEOTIDE SEQUENCE [LARGE SCALE GENOMIC DNA]</scope>
    <source>
        <strain evidence="3">CCM 7043</strain>
    </source>
</reference>
<dbReference type="InterPro" id="IPR000073">
    <property type="entry name" value="AB_hydrolase_1"/>
</dbReference>
<sequence length="337" mass="35478">MPAQTVTVLLIHGAFAESASWNPVLTRLRAESVDVVAVANPLRSVSGDAAYVRDIITGIGTPVVLVGHSYGGMVITEAAAGNDSVVGLVYASAFAPESGESAFELSTKFPGSTLGDVLVTSPVPTGVEFRIRPGDFHRQFVADGSEAEAELMALTQRPVTEVALAEGLPTAAPAWKQLPSWFVFGDQDRNIPVELLRFMAERAQSKGTREVAGASHAISIGAPDQVTAAILDAVGPPVEGLDPGCRPRSDIYHIMEEEMSDPAGDGTFLGELETEVKAELDLAEASGPGEVVGEASAEWLYESIEVQREEIGLRSLLGAVEAVEGDDPRNDERTAGL</sequence>
<dbReference type="InterPro" id="IPR029058">
    <property type="entry name" value="AB_hydrolase_fold"/>
</dbReference>
<accession>A0ABW4ES34</accession>
<dbReference type="Pfam" id="PF12697">
    <property type="entry name" value="Abhydrolase_6"/>
    <property type="match status" value="1"/>
</dbReference>
<organism evidence="2 3">
    <name type="scientific">Pseudonocardia yunnanensis</name>
    <dbReference type="NCBI Taxonomy" id="58107"/>
    <lineage>
        <taxon>Bacteria</taxon>
        <taxon>Bacillati</taxon>
        <taxon>Actinomycetota</taxon>
        <taxon>Actinomycetes</taxon>
        <taxon>Pseudonocardiales</taxon>
        <taxon>Pseudonocardiaceae</taxon>
        <taxon>Pseudonocardia</taxon>
    </lineage>
</organism>
<dbReference type="Proteomes" id="UP001597114">
    <property type="component" value="Unassembled WGS sequence"/>
</dbReference>
<dbReference type="PANTHER" id="PTHR37017">
    <property type="entry name" value="AB HYDROLASE-1 DOMAIN-CONTAINING PROTEIN-RELATED"/>
    <property type="match status" value="1"/>
</dbReference>
<name>A0ABW4ES34_9PSEU</name>
<dbReference type="Gene3D" id="3.40.50.1820">
    <property type="entry name" value="alpha/beta hydrolase"/>
    <property type="match status" value="1"/>
</dbReference>
<comment type="caution">
    <text evidence="2">The sequence shown here is derived from an EMBL/GenBank/DDBJ whole genome shotgun (WGS) entry which is preliminary data.</text>
</comment>
<keyword evidence="3" id="KW-1185">Reference proteome</keyword>
<feature type="domain" description="AB hydrolase-1" evidence="1">
    <location>
        <begin position="8"/>
        <end position="228"/>
    </location>
</feature>
<evidence type="ECO:0000313" key="2">
    <source>
        <dbReference type="EMBL" id="MFD1517623.1"/>
    </source>
</evidence>
<evidence type="ECO:0000313" key="3">
    <source>
        <dbReference type="Proteomes" id="UP001597114"/>
    </source>
</evidence>
<evidence type="ECO:0000259" key="1">
    <source>
        <dbReference type="Pfam" id="PF12697"/>
    </source>
</evidence>
<keyword evidence="2" id="KW-0378">Hydrolase</keyword>
<dbReference type="GO" id="GO:0016787">
    <property type="term" value="F:hydrolase activity"/>
    <property type="evidence" value="ECO:0007669"/>
    <property type="project" value="UniProtKB-KW"/>
</dbReference>
<dbReference type="PANTHER" id="PTHR37017:SF11">
    <property type="entry name" value="ESTERASE_LIPASE_THIOESTERASE DOMAIN-CONTAINING PROTEIN"/>
    <property type="match status" value="1"/>
</dbReference>
<protein>
    <submittedName>
        <fullName evidence="2">Alpha/beta fold hydrolase</fullName>
    </submittedName>
</protein>
<gene>
    <name evidence="2" type="ORF">ACFSJD_09000</name>
</gene>
<dbReference type="EMBL" id="JBHUCO010000009">
    <property type="protein sequence ID" value="MFD1517623.1"/>
    <property type="molecule type" value="Genomic_DNA"/>
</dbReference>